<dbReference type="Proteomes" id="UP000694680">
    <property type="component" value="Chromosome 1"/>
</dbReference>
<dbReference type="InterPro" id="IPR036179">
    <property type="entry name" value="Ig-like_dom_sf"/>
</dbReference>
<dbReference type="Ensembl" id="ENSGWIT00000054867.1">
    <property type="protein sequence ID" value="ENSGWIP00000050810.1"/>
    <property type="gene ID" value="ENSGWIG00000024646.1"/>
</dbReference>
<dbReference type="PROSITE" id="PS50835">
    <property type="entry name" value="IG_LIKE"/>
    <property type="match status" value="1"/>
</dbReference>
<accession>A0A8C5HU79</accession>
<reference evidence="2" key="3">
    <citation type="submission" date="2025-09" db="UniProtKB">
        <authorList>
            <consortium name="Ensembl"/>
        </authorList>
    </citation>
    <scope>IDENTIFICATION</scope>
</reference>
<reference evidence="2" key="2">
    <citation type="submission" date="2025-08" db="UniProtKB">
        <authorList>
            <consortium name="Ensembl"/>
        </authorList>
    </citation>
    <scope>IDENTIFICATION</scope>
</reference>
<evidence type="ECO:0000259" key="1">
    <source>
        <dbReference type="PROSITE" id="PS50835"/>
    </source>
</evidence>
<reference evidence="2" key="1">
    <citation type="submission" date="2020-06" db="EMBL/GenBank/DDBJ databases">
        <authorList>
            <consortium name="Wellcome Sanger Institute Data Sharing"/>
        </authorList>
    </citation>
    <scope>NUCLEOTIDE SEQUENCE [LARGE SCALE GENOMIC DNA]</scope>
</reference>
<dbReference type="AlphaFoldDB" id="A0A8C5HU79"/>
<dbReference type="Pfam" id="PF07686">
    <property type="entry name" value="V-set"/>
    <property type="match status" value="1"/>
</dbReference>
<proteinExistence type="predicted"/>
<dbReference type="InterPro" id="IPR013106">
    <property type="entry name" value="Ig_V-set"/>
</dbReference>
<evidence type="ECO:0000313" key="3">
    <source>
        <dbReference type="Proteomes" id="UP000694680"/>
    </source>
</evidence>
<protein>
    <recommendedName>
        <fullName evidence="1">Ig-like domain-containing protein</fullName>
    </recommendedName>
</protein>
<dbReference type="InterPro" id="IPR013783">
    <property type="entry name" value="Ig-like_fold"/>
</dbReference>
<keyword evidence="3" id="KW-1185">Reference proteome</keyword>
<dbReference type="Gene3D" id="2.60.40.10">
    <property type="entry name" value="Immunoglobulins"/>
    <property type="match status" value="1"/>
</dbReference>
<feature type="domain" description="Ig-like" evidence="1">
    <location>
        <begin position="1"/>
        <end position="81"/>
    </location>
</feature>
<organism evidence="2 3">
    <name type="scientific">Gouania willdenowi</name>
    <name type="common">Blunt-snouted clingfish</name>
    <name type="synonym">Lepadogaster willdenowi</name>
    <dbReference type="NCBI Taxonomy" id="441366"/>
    <lineage>
        <taxon>Eukaryota</taxon>
        <taxon>Metazoa</taxon>
        <taxon>Chordata</taxon>
        <taxon>Craniata</taxon>
        <taxon>Vertebrata</taxon>
        <taxon>Euteleostomi</taxon>
        <taxon>Actinopterygii</taxon>
        <taxon>Neopterygii</taxon>
        <taxon>Teleostei</taxon>
        <taxon>Neoteleostei</taxon>
        <taxon>Acanthomorphata</taxon>
        <taxon>Ovalentaria</taxon>
        <taxon>Blenniimorphae</taxon>
        <taxon>Blenniiformes</taxon>
        <taxon>Gobiesocoidei</taxon>
        <taxon>Gobiesocidae</taxon>
        <taxon>Gobiesocinae</taxon>
        <taxon>Gouania</taxon>
    </lineage>
</organism>
<sequence length="107" mass="12425">TGLLILWYRNCSHQNQPTLVLDNYDQTRGSFYTNIPPRFKMMRNDSSNSYDLEISNVTASDEGLYYCGTKEAKVEEKHYISRNVVYKYGNVTTNVTVGKYNVIFHHS</sequence>
<evidence type="ECO:0000313" key="2">
    <source>
        <dbReference type="Ensembl" id="ENSGWIP00000050810.1"/>
    </source>
</evidence>
<name>A0A8C5HU79_GOUWI</name>
<dbReference type="InterPro" id="IPR007110">
    <property type="entry name" value="Ig-like_dom"/>
</dbReference>
<dbReference type="SUPFAM" id="SSF48726">
    <property type="entry name" value="Immunoglobulin"/>
    <property type="match status" value="1"/>
</dbReference>